<dbReference type="SUPFAM" id="SSF46785">
    <property type="entry name" value="Winged helix' DNA-binding domain"/>
    <property type="match status" value="1"/>
</dbReference>
<dbReference type="PATRIC" id="fig|1122241.3.peg.1149"/>
<keyword evidence="1" id="KW-0678">Repressor</keyword>
<keyword evidence="11" id="KW-1185">Reference proteome</keyword>
<sequence>MVRRKGNKEERQEALRRYLRNNPFATDEELAEKFKVSVPTIRLDRLALGIPEVRERIMAMAREARSRMRGVTAEELMGELVELQPGVMGISILEVTPQMLVQPAGVARGHYLFAQAHSLALATVGAEVVLTSSARVRYRRPVYAGERVIARAMVKVNKDSTCLVSVHSRVNGEIVFKGQFIIITPENISGGVTDCK</sequence>
<reference evidence="10 11" key="1">
    <citation type="submission" date="2016-02" db="EMBL/GenBank/DDBJ databases">
        <title>Genome sequence of Moorella mulderi DSM 14980.</title>
        <authorList>
            <person name="Poehlein A."/>
            <person name="Daniel R."/>
        </authorList>
    </citation>
    <scope>NUCLEOTIDE SEQUENCE [LARGE SCALE GENOMIC DNA]</scope>
    <source>
        <strain evidence="10 11">DSM 14980</strain>
    </source>
</reference>
<dbReference type="EMBL" id="LTBC01000003">
    <property type="protein sequence ID" value="KYH32491.1"/>
    <property type="molecule type" value="Genomic_DNA"/>
</dbReference>
<protein>
    <submittedName>
        <fullName evidence="10">Transcription factor FapR</fullName>
    </submittedName>
</protein>
<dbReference type="GO" id="GO:0003677">
    <property type="term" value="F:DNA binding"/>
    <property type="evidence" value="ECO:0007669"/>
    <property type="project" value="UniProtKB-KW"/>
</dbReference>
<dbReference type="InterPro" id="IPR017275">
    <property type="entry name" value="Transcription_factor_FapR"/>
</dbReference>
<dbReference type="GO" id="GO:0045892">
    <property type="term" value="P:negative regulation of DNA-templated transcription"/>
    <property type="evidence" value="ECO:0007669"/>
    <property type="project" value="InterPro"/>
</dbReference>
<keyword evidence="2" id="KW-0444">Lipid biosynthesis</keyword>
<dbReference type="OrthoDB" id="1706183at2"/>
<evidence type="ECO:0000256" key="4">
    <source>
        <dbReference type="ARBA" id="ARBA00023015"/>
    </source>
</evidence>
<dbReference type="Gene3D" id="3.10.129.10">
    <property type="entry name" value="Hotdog Thioesterase"/>
    <property type="match status" value="1"/>
</dbReference>
<dbReference type="InterPro" id="IPR029069">
    <property type="entry name" value="HotDog_dom_sf"/>
</dbReference>
<dbReference type="GO" id="GO:0003700">
    <property type="term" value="F:DNA-binding transcription factor activity"/>
    <property type="evidence" value="ECO:0007669"/>
    <property type="project" value="InterPro"/>
</dbReference>
<name>A0A151AXX8_9FIRM</name>
<keyword evidence="3" id="KW-0276">Fatty acid metabolism</keyword>
<evidence type="ECO:0000313" key="10">
    <source>
        <dbReference type="EMBL" id="KYH32491.1"/>
    </source>
</evidence>
<keyword evidence="6" id="KW-0238">DNA-binding</keyword>
<evidence type="ECO:0000256" key="3">
    <source>
        <dbReference type="ARBA" id="ARBA00022832"/>
    </source>
</evidence>
<evidence type="ECO:0000313" key="11">
    <source>
        <dbReference type="Proteomes" id="UP000075670"/>
    </source>
</evidence>
<feature type="domain" description="Thioesterase" evidence="9">
    <location>
        <begin position="117"/>
        <end position="157"/>
    </location>
</feature>
<comment type="caution">
    <text evidence="10">The sequence shown here is derived from an EMBL/GenBank/DDBJ whole genome shotgun (WGS) entry which is preliminary data.</text>
</comment>
<evidence type="ECO:0000256" key="2">
    <source>
        <dbReference type="ARBA" id="ARBA00022516"/>
    </source>
</evidence>
<dbReference type="NCBIfam" id="NF003359">
    <property type="entry name" value="PRK04424.1"/>
    <property type="match status" value="1"/>
</dbReference>
<evidence type="ECO:0000256" key="7">
    <source>
        <dbReference type="ARBA" id="ARBA00023160"/>
    </source>
</evidence>
<dbReference type="Proteomes" id="UP000075670">
    <property type="component" value="Unassembled WGS sequence"/>
</dbReference>
<keyword evidence="5" id="KW-0443">Lipid metabolism</keyword>
<evidence type="ECO:0000256" key="6">
    <source>
        <dbReference type="ARBA" id="ARBA00023125"/>
    </source>
</evidence>
<dbReference type="RefSeq" id="WP_062282543.1">
    <property type="nucleotide sequence ID" value="NZ_LTBC01000003.1"/>
</dbReference>
<dbReference type="Gene3D" id="1.10.10.10">
    <property type="entry name" value="Winged helix-like DNA-binding domain superfamily/Winged helix DNA-binding domain"/>
    <property type="match status" value="1"/>
</dbReference>
<proteinExistence type="predicted"/>
<dbReference type="AlphaFoldDB" id="A0A151AXX8"/>
<keyword evidence="4" id="KW-0805">Transcription regulation</keyword>
<evidence type="ECO:0000259" key="9">
    <source>
        <dbReference type="Pfam" id="PF03061"/>
    </source>
</evidence>
<organism evidence="10 11">
    <name type="scientific">Moorella mulderi DSM 14980</name>
    <dbReference type="NCBI Taxonomy" id="1122241"/>
    <lineage>
        <taxon>Bacteria</taxon>
        <taxon>Bacillati</taxon>
        <taxon>Bacillota</taxon>
        <taxon>Clostridia</taxon>
        <taxon>Neomoorellales</taxon>
        <taxon>Neomoorellaceae</taxon>
        <taxon>Neomoorella</taxon>
    </lineage>
</organism>
<dbReference type="GO" id="GO:0006633">
    <property type="term" value="P:fatty acid biosynthetic process"/>
    <property type="evidence" value="ECO:0007669"/>
    <property type="project" value="UniProtKB-KW"/>
</dbReference>
<gene>
    <name evidence="10" type="primary">fapR</name>
    <name evidence="10" type="ORF">MOMUL_10920</name>
</gene>
<evidence type="ECO:0000256" key="5">
    <source>
        <dbReference type="ARBA" id="ARBA00023098"/>
    </source>
</evidence>
<dbReference type="GO" id="GO:0045717">
    <property type="term" value="P:negative regulation of fatty acid biosynthetic process"/>
    <property type="evidence" value="ECO:0007669"/>
    <property type="project" value="InterPro"/>
</dbReference>
<dbReference type="InterPro" id="IPR006683">
    <property type="entry name" value="Thioestr_dom"/>
</dbReference>
<evidence type="ECO:0000256" key="1">
    <source>
        <dbReference type="ARBA" id="ARBA00022491"/>
    </source>
</evidence>
<keyword evidence="8" id="KW-0804">Transcription</keyword>
<evidence type="ECO:0000256" key="8">
    <source>
        <dbReference type="ARBA" id="ARBA00023163"/>
    </source>
</evidence>
<keyword evidence="7" id="KW-0275">Fatty acid biosynthesis</keyword>
<dbReference type="InterPro" id="IPR036390">
    <property type="entry name" value="WH_DNA-bd_sf"/>
</dbReference>
<dbReference type="SUPFAM" id="SSF54637">
    <property type="entry name" value="Thioesterase/thiol ester dehydrase-isomerase"/>
    <property type="match status" value="1"/>
</dbReference>
<dbReference type="Pfam" id="PF03061">
    <property type="entry name" value="4HBT"/>
    <property type="match status" value="1"/>
</dbReference>
<accession>A0A151AXX8</accession>
<dbReference type="PIRSF" id="PIRSF037733">
    <property type="entry name" value="Transcription_factor_FapR"/>
    <property type="match status" value="1"/>
</dbReference>
<dbReference type="InterPro" id="IPR036388">
    <property type="entry name" value="WH-like_DNA-bd_sf"/>
</dbReference>